<name>A0A8K1LL80_9PASS</name>
<feature type="region of interest" description="Disordered" evidence="1">
    <location>
        <begin position="73"/>
        <end position="103"/>
    </location>
</feature>
<reference evidence="3" key="1">
    <citation type="submission" date="2019-04" db="EMBL/GenBank/DDBJ databases">
        <title>Genome assembly of Zosterops borbonicus 15179.</title>
        <authorList>
            <person name="Leroy T."/>
            <person name="Anselmetti Y."/>
            <person name="Tilak M.-K."/>
            <person name="Nabholz B."/>
        </authorList>
    </citation>
    <scope>NUCLEOTIDE SEQUENCE</scope>
    <source>
        <strain evidence="3">HGM_15179</strain>
        <tissue evidence="3">Muscle</tissue>
    </source>
</reference>
<feature type="chain" id="PRO_5035444699" evidence="2">
    <location>
        <begin position="25"/>
        <end position="103"/>
    </location>
</feature>
<protein>
    <submittedName>
        <fullName evidence="3">Uncharacterized protein</fullName>
    </submittedName>
</protein>
<feature type="signal peptide" evidence="2">
    <location>
        <begin position="1"/>
        <end position="24"/>
    </location>
</feature>
<dbReference type="AlphaFoldDB" id="A0A8K1LL80"/>
<sequence>MANPCEVLLQLLLLSQSLWLPVKPDVLPTGLKGGVPSGHNSHLRPAFSKSQQDLGWGGARQGRRGQCEVLLVLSKEEEEEEKEEDDDDEDEEQDEEEKKKSWV</sequence>
<feature type="region of interest" description="Disordered" evidence="1">
    <location>
        <begin position="30"/>
        <end position="61"/>
    </location>
</feature>
<organism evidence="3 4">
    <name type="scientific">Zosterops borbonicus</name>
    <dbReference type="NCBI Taxonomy" id="364589"/>
    <lineage>
        <taxon>Eukaryota</taxon>
        <taxon>Metazoa</taxon>
        <taxon>Chordata</taxon>
        <taxon>Craniata</taxon>
        <taxon>Vertebrata</taxon>
        <taxon>Euteleostomi</taxon>
        <taxon>Archelosauria</taxon>
        <taxon>Archosauria</taxon>
        <taxon>Dinosauria</taxon>
        <taxon>Saurischia</taxon>
        <taxon>Theropoda</taxon>
        <taxon>Coelurosauria</taxon>
        <taxon>Aves</taxon>
        <taxon>Neognathae</taxon>
        <taxon>Neoaves</taxon>
        <taxon>Telluraves</taxon>
        <taxon>Australaves</taxon>
        <taxon>Passeriformes</taxon>
        <taxon>Sylvioidea</taxon>
        <taxon>Zosteropidae</taxon>
        <taxon>Zosterops</taxon>
    </lineage>
</organism>
<comment type="caution">
    <text evidence="3">The sequence shown here is derived from an EMBL/GenBank/DDBJ whole genome shotgun (WGS) entry which is preliminary data.</text>
</comment>
<evidence type="ECO:0000313" key="3">
    <source>
        <dbReference type="EMBL" id="TRZ17761.1"/>
    </source>
</evidence>
<gene>
    <name evidence="3" type="ORF">HGM15179_009376</name>
</gene>
<proteinExistence type="predicted"/>
<dbReference type="Proteomes" id="UP000796761">
    <property type="component" value="Unassembled WGS sequence"/>
</dbReference>
<keyword evidence="4" id="KW-1185">Reference proteome</keyword>
<feature type="compositionally biased region" description="Acidic residues" evidence="1">
    <location>
        <begin position="76"/>
        <end position="95"/>
    </location>
</feature>
<dbReference type="EMBL" id="SWJQ01000252">
    <property type="protein sequence ID" value="TRZ17761.1"/>
    <property type="molecule type" value="Genomic_DNA"/>
</dbReference>
<keyword evidence="2" id="KW-0732">Signal</keyword>
<evidence type="ECO:0000256" key="2">
    <source>
        <dbReference type="SAM" id="SignalP"/>
    </source>
</evidence>
<evidence type="ECO:0000313" key="4">
    <source>
        <dbReference type="Proteomes" id="UP000796761"/>
    </source>
</evidence>
<evidence type="ECO:0000256" key="1">
    <source>
        <dbReference type="SAM" id="MobiDB-lite"/>
    </source>
</evidence>
<accession>A0A8K1LL80</accession>